<evidence type="ECO:0000259" key="5">
    <source>
        <dbReference type="Pfam" id="PF00082"/>
    </source>
</evidence>
<evidence type="ECO:0000259" key="6">
    <source>
        <dbReference type="Pfam" id="PF17766"/>
    </source>
</evidence>
<comment type="subcellular location">
    <subcellularLocation>
        <location evidence="1">Secreted</location>
    </subcellularLocation>
</comment>
<protein>
    <submittedName>
        <fullName evidence="7">Uncharacterized protein</fullName>
    </submittedName>
</protein>
<dbReference type="Proteomes" id="UP000813462">
    <property type="component" value="Unassembled WGS sequence"/>
</dbReference>
<evidence type="ECO:0000256" key="4">
    <source>
        <dbReference type="SAM" id="MobiDB-lite"/>
    </source>
</evidence>
<feature type="compositionally biased region" description="Polar residues" evidence="4">
    <location>
        <begin position="240"/>
        <end position="261"/>
    </location>
</feature>
<accession>A0A978VSF2</accession>
<dbReference type="AlphaFoldDB" id="A0A978VSF2"/>
<comment type="caution">
    <text evidence="7">The sequence shown here is derived from an EMBL/GenBank/DDBJ whole genome shotgun (WGS) entry which is preliminary data.</text>
</comment>
<dbReference type="PANTHER" id="PTHR10795">
    <property type="entry name" value="PROPROTEIN CONVERTASE SUBTILISIN/KEXIN"/>
    <property type="match status" value="1"/>
</dbReference>
<dbReference type="GO" id="GO:0005576">
    <property type="term" value="C:extracellular region"/>
    <property type="evidence" value="ECO:0007669"/>
    <property type="project" value="UniProtKB-SubCell"/>
</dbReference>
<reference evidence="7" key="1">
    <citation type="journal article" date="2021" name="Front. Plant Sci.">
        <title>Chromosome-Scale Genome Assembly for Chinese Sour Jujube and Insights Into Its Genome Evolution and Domestication Signature.</title>
        <authorList>
            <person name="Shen L.-Y."/>
            <person name="Luo H."/>
            <person name="Wang X.-L."/>
            <person name="Wang X.-M."/>
            <person name="Qiu X.-J."/>
            <person name="Liu H."/>
            <person name="Zhou S.-S."/>
            <person name="Jia K.-H."/>
            <person name="Nie S."/>
            <person name="Bao Y.-T."/>
            <person name="Zhang R.-G."/>
            <person name="Yun Q.-Z."/>
            <person name="Chai Y.-H."/>
            <person name="Lu J.-Y."/>
            <person name="Li Y."/>
            <person name="Zhao S.-W."/>
            <person name="Mao J.-F."/>
            <person name="Jia S.-G."/>
            <person name="Mao Y.-M."/>
        </authorList>
    </citation>
    <scope>NUCLEOTIDE SEQUENCE</scope>
    <source>
        <strain evidence="7">AT0</strain>
        <tissue evidence="7">Leaf</tissue>
    </source>
</reference>
<dbReference type="InterPro" id="IPR041469">
    <property type="entry name" value="Subtilisin-like_FN3"/>
</dbReference>
<dbReference type="GO" id="GO:0004252">
    <property type="term" value="F:serine-type endopeptidase activity"/>
    <property type="evidence" value="ECO:0007669"/>
    <property type="project" value="InterPro"/>
</dbReference>
<dbReference type="Gene3D" id="3.50.30.30">
    <property type="match status" value="1"/>
</dbReference>
<dbReference type="SUPFAM" id="SSF52743">
    <property type="entry name" value="Subtilisin-like"/>
    <property type="match status" value="1"/>
</dbReference>
<dbReference type="Gene3D" id="3.40.50.200">
    <property type="entry name" value="Peptidase S8/S53 domain"/>
    <property type="match status" value="2"/>
</dbReference>
<evidence type="ECO:0000256" key="1">
    <source>
        <dbReference type="ARBA" id="ARBA00004613"/>
    </source>
</evidence>
<dbReference type="InterPro" id="IPR036852">
    <property type="entry name" value="Peptidase_S8/S53_dom_sf"/>
</dbReference>
<evidence type="ECO:0000256" key="2">
    <source>
        <dbReference type="ARBA" id="ARBA00011073"/>
    </source>
</evidence>
<evidence type="ECO:0000313" key="7">
    <source>
        <dbReference type="EMBL" id="KAH7541747.1"/>
    </source>
</evidence>
<dbReference type="Pfam" id="PF17766">
    <property type="entry name" value="fn3_6"/>
    <property type="match status" value="1"/>
</dbReference>
<dbReference type="GO" id="GO:0006508">
    <property type="term" value="P:proteolysis"/>
    <property type="evidence" value="ECO:0007669"/>
    <property type="project" value="InterPro"/>
</dbReference>
<feature type="domain" description="Peptidase S8/S53" evidence="5">
    <location>
        <begin position="45"/>
        <end position="116"/>
    </location>
</feature>
<evidence type="ECO:0000256" key="3">
    <source>
        <dbReference type="ARBA" id="ARBA00022729"/>
    </source>
</evidence>
<dbReference type="EMBL" id="JAEACU010000002">
    <property type="protein sequence ID" value="KAH7541747.1"/>
    <property type="molecule type" value="Genomic_DNA"/>
</dbReference>
<name>A0A978VSF2_ZIZJJ</name>
<keyword evidence="3" id="KW-0732">Signal</keyword>
<dbReference type="Pfam" id="PF00082">
    <property type="entry name" value="Peptidase_S8"/>
    <property type="match status" value="1"/>
</dbReference>
<gene>
    <name evidence="7" type="ORF">FEM48_Zijuj02G0000600</name>
</gene>
<proteinExistence type="inferred from homology"/>
<organism evidence="7 8">
    <name type="scientific">Ziziphus jujuba var. spinosa</name>
    <dbReference type="NCBI Taxonomy" id="714518"/>
    <lineage>
        <taxon>Eukaryota</taxon>
        <taxon>Viridiplantae</taxon>
        <taxon>Streptophyta</taxon>
        <taxon>Embryophyta</taxon>
        <taxon>Tracheophyta</taxon>
        <taxon>Spermatophyta</taxon>
        <taxon>Magnoliopsida</taxon>
        <taxon>eudicotyledons</taxon>
        <taxon>Gunneridae</taxon>
        <taxon>Pentapetalae</taxon>
        <taxon>rosids</taxon>
        <taxon>fabids</taxon>
        <taxon>Rosales</taxon>
        <taxon>Rhamnaceae</taxon>
        <taxon>Paliureae</taxon>
        <taxon>Ziziphus</taxon>
    </lineage>
</organism>
<dbReference type="InterPro" id="IPR000209">
    <property type="entry name" value="Peptidase_S8/S53_dom"/>
</dbReference>
<feature type="region of interest" description="Disordered" evidence="4">
    <location>
        <begin position="238"/>
        <end position="261"/>
    </location>
</feature>
<sequence length="407" mass="44562">MEQTATLHHYSKSLQGFSAKLTQEQAQQLAEFGRLESFDLPFFRSARGSDGHGTHTASAVAETMVANVSFFGMANGIARGGAPTVRLAIYKACWFNLCSDADFLPAMDDAIDDGNSFFPRTASNVAPWILTVAASIVDRDFKTYIYLGNSKILKGSSLNPLKMETFQCLIAGRQGGGVGMILVDPFAKDVGFQFAISGVLIDQLLLVLQESNARICPTTTVLNTDPAPKKAMFSPMGPKYNNSGHYQNNPQQSIRRDPNGTQTSPFDYGFGNLRPAAALDPGLVYEFDSLDVINFLCSIGASRLQLKNLTGNLVHCQNPPVPSYNFNYPSTGLSNLSGSLCVYRRVTYYGNQPTTYVAIIHSPPQVNITVEPEKLKFARLGKICLSGSISPHQQHQWKLCIWGFEMD</sequence>
<comment type="similarity">
    <text evidence="2">Belongs to the peptidase S8 family.</text>
</comment>
<dbReference type="InterPro" id="IPR045051">
    <property type="entry name" value="SBT"/>
</dbReference>
<dbReference type="Gene3D" id="2.60.40.2310">
    <property type="match status" value="1"/>
</dbReference>
<evidence type="ECO:0000313" key="8">
    <source>
        <dbReference type="Proteomes" id="UP000813462"/>
    </source>
</evidence>
<feature type="domain" description="Subtilisin-like protease fibronectin type-III" evidence="6">
    <location>
        <begin position="325"/>
        <end position="381"/>
    </location>
</feature>